<dbReference type="AlphaFoldDB" id="A0A6J8EC16"/>
<dbReference type="OrthoDB" id="10021323at2759"/>
<sequence>MVVDTVVPQQIRHVMIRVVLIIVDTVVDLQIRHVIRSVVRIVMDTVVPLQKCKDLGSMMNYLITQMSYQFSKSSTPAPTPTCAPVCEKPCPFGFVLDGNNCPICECKTGCYGNVEPLSSTLNCAKGPRCPSSYLCATTPEGTFGVSHYFTPCPDGSKSDEKDCQTCECLPDGSKFDDKDCQTCECFQERYSFTSCPYSFNFDDNDFRHVNVYQCPGKPTGKAVQRDFPRNPPGTPTENCPVGNPLPGFNCGLIPNPDKCPSGSFCIVDPMDRFGVCCLSR</sequence>
<reference evidence="4 5" key="1">
    <citation type="submission" date="2020-06" db="EMBL/GenBank/DDBJ databases">
        <authorList>
            <person name="Li R."/>
            <person name="Bekaert M."/>
        </authorList>
    </citation>
    <scope>NUCLEOTIDE SEQUENCE [LARGE SCALE GENOMIC DNA]</scope>
    <source>
        <strain evidence="5">wild</strain>
    </source>
</reference>
<dbReference type="SUPFAM" id="SSF57262">
    <property type="entry name" value="Leech antihemostatic proteins"/>
    <property type="match status" value="1"/>
</dbReference>
<dbReference type="Proteomes" id="UP000507470">
    <property type="component" value="Unassembled WGS sequence"/>
</dbReference>
<keyword evidence="5" id="KW-1185">Reference proteome</keyword>
<name>A0A6J8EC16_MYTCO</name>
<evidence type="ECO:0000313" key="4">
    <source>
        <dbReference type="EMBL" id="CAC5417526.1"/>
    </source>
</evidence>
<organism evidence="4 5">
    <name type="scientific">Mytilus coruscus</name>
    <name type="common">Sea mussel</name>
    <dbReference type="NCBI Taxonomy" id="42192"/>
    <lineage>
        <taxon>Eukaryota</taxon>
        <taxon>Metazoa</taxon>
        <taxon>Spiralia</taxon>
        <taxon>Lophotrochozoa</taxon>
        <taxon>Mollusca</taxon>
        <taxon>Bivalvia</taxon>
        <taxon>Autobranchia</taxon>
        <taxon>Pteriomorphia</taxon>
        <taxon>Mytilida</taxon>
        <taxon>Mytiloidea</taxon>
        <taxon>Mytilidae</taxon>
        <taxon>Mytilinae</taxon>
        <taxon>Mytilus</taxon>
    </lineage>
</organism>
<proteinExistence type="predicted"/>
<keyword evidence="1" id="KW-0646">Protease inhibitor</keyword>
<evidence type="ECO:0000256" key="2">
    <source>
        <dbReference type="ARBA" id="ARBA00022900"/>
    </source>
</evidence>
<gene>
    <name evidence="4" type="ORF">MCOR_50021</name>
</gene>
<evidence type="ECO:0000256" key="1">
    <source>
        <dbReference type="ARBA" id="ARBA00022690"/>
    </source>
</evidence>
<dbReference type="GO" id="GO:0004867">
    <property type="term" value="F:serine-type endopeptidase inhibitor activity"/>
    <property type="evidence" value="ECO:0007669"/>
    <property type="project" value="UniProtKB-KW"/>
</dbReference>
<dbReference type="InterPro" id="IPR004094">
    <property type="entry name" value="Antistasin-like"/>
</dbReference>
<dbReference type="Pfam" id="PF02822">
    <property type="entry name" value="Antistasin"/>
    <property type="match status" value="1"/>
</dbReference>
<dbReference type="InterPro" id="IPR011061">
    <property type="entry name" value="Hirudin/antistatin"/>
</dbReference>
<protein>
    <recommendedName>
        <fullName evidence="3">Antistasin-like domain-containing protein</fullName>
    </recommendedName>
</protein>
<dbReference type="PROSITE" id="PS51252">
    <property type="entry name" value="ANTISTASIN"/>
    <property type="match status" value="1"/>
</dbReference>
<dbReference type="Gene3D" id="2.10.22.10">
    <property type="entry name" value="Antistasin, domain 1"/>
    <property type="match status" value="1"/>
</dbReference>
<accession>A0A6J8EC16</accession>
<keyword evidence="2" id="KW-0722">Serine protease inhibitor</keyword>
<evidence type="ECO:0000313" key="5">
    <source>
        <dbReference type="Proteomes" id="UP000507470"/>
    </source>
</evidence>
<feature type="domain" description="Antistasin-like" evidence="3">
    <location>
        <begin position="78"/>
        <end position="106"/>
    </location>
</feature>
<evidence type="ECO:0000259" key="3">
    <source>
        <dbReference type="PROSITE" id="PS51252"/>
    </source>
</evidence>
<dbReference type="EMBL" id="CACVKT020008758">
    <property type="protein sequence ID" value="CAC5417526.1"/>
    <property type="molecule type" value="Genomic_DNA"/>
</dbReference>